<gene>
    <name evidence="2" type="ORF">CPAG_06448</name>
</gene>
<dbReference type="AlphaFoldDB" id="A0A0J6FAW3"/>
<proteinExistence type="predicted"/>
<sequence length="108" mass="11965">MALPRIPRRILVFTPPGCGEVRASSNGAAVDGEAVGHHSFRHREYSLSLPVKACRMAHSLVFVARNARRTDLATKLNDGQLTRSIIPDVQDTDSRRPDSWSRLMPSKS</sequence>
<reference evidence="3" key="3">
    <citation type="journal article" date="2010" name="Genome Res.">
        <title>Population genomic sequencing of Coccidioides fungi reveals recent hybridization and transposon control.</title>
        <authorList>
            <person name="Neafsey D.E."/>
            <person name="Barker B.M."/>
            <person name="Sharpton T.J."/>
            <person name="Stajich J.E."/>
            <person name="Park D.J."/>
            <person name="Whiston E."/>
            <person name="Hung C.-Y."/>
            <person name="McMahan C."/>
            <person name="White J."/>
            <person name="Sykes S."/>
            <person name="Heiman D."/>
            <person name="Young S."/>
            <person name="Zeng Q."/>
            <person name="Abouelleil A."/>
            <person name="Aftuck L."/>
            <person name="Bessette D."/>
            <person name="Brown A."/>
            <person name="FitzGerald M."/>
            <person name="Lui A."/>
            <person name="Macdonald J.P."/>
            <person name="Priest M."/>
            <person name="Orbach M.J."/>
            <person name="Galgiani J.N."/>
            <person name="Kirkland T.N."/>
            <person name="Cole G.T."/>
            <person name="Birren B.W."/>
            <person name="Henn M.R."/>
            <person name="Taylor J.W."/>
            <person name="Rounsley S.D."/>
        </authorList>
    </citation>
    <scope>NUCLEOTIDE SEQUENCE [LARGE SCALE GENOMIC DNA]</scope>
    <source>
        <strain evidence="3">RMSCC 3488</strain>
    </source>
</reference>
<evidence type="ECO:0000313" key="2">
    <source>
        <dbReference type="EMBL" id="KMM70136.1"/>
    </source>
</evidence>
<accession>A0A0J6FAW3</accession>
<evidence type="ECO:0000256" key="1">
    <source>
        <dbReference type="SAM" id="MobiDB-lite"/>
    </source>
</evidence>
<reference evidence="2 3" key="1">
    <citation type="submission" date="2007-06" db="EMBL/GenBank/DDBJ databases">
        <title>The Genome Sequence of Coccidioides posadasii RMSCC_3488.</title>
        <authorList>
            <consortium name="Coccidioides Genome Resources Consortium"/>
            <consortium name="The Broad Institute Genome Sequencing Platform"/>
            <person name="Henn M.R."/>
            <person name="Sykes S."/>
            <person name="Young S."/>
            <person name="Jaffe D."/>
            <person name="Berlin A."/>
            <person name="Alvarez P."/>
            <person name="Butler J."/>
            <person name="Gnerre S."/>
            <person name="Grabherr M."/>
            <person name="Mauceli E."/>
            <person name="Brockman W."/>
            <person name="Kodira C."/>
            <person name="Alvarado L."/>
            <person name="Zeng Q."/>
            <person name="Crawford M."/>
            <person name="Antoine C."/>
            <person name="Devon K."/>
            <person name="Galgiani J."/>
            <person name="Orsborn K."/>
            <person name="Lewis M.L."/>
            <person name="Nusbaum C."/>
            <person name="Galagan J."/>
            <person name="Birren B."/>
        </authorList>
    </citation>
    <scope>NUCLEOTIDE SEQUENCE [LARGE SCALE GENOMIC DNA]</scope>
    <source>
        <strain evidence="2 3">RMSCC 3488</strain>
    </source>
</reference>
<dbReference type="EMBL" id="DS268112">
    <property type="protein sequence ID" value="KMM70136.1"/>
    <property type="molecule type" value="Genomic_DNA"/>
</dbReference>
<feature type="region of interest" description="Disordered" evidence="1">
    <location>
        <begin position="87"/>
        <end position="108"/>
    </location>
</feature>
<evidence type="ECO:0000313" key="3">
    <source>
        <dbReference type="Proteomes" id="UP000054567"/>
    </source>
</evidence>
<dbReference type="VEuPathDB" id="FungiDB:CPAG_06448"/>
<organism evidence="2 3">
    <name type="scientific">Coccidioides posadasii RMSCC 3488</name>
    <dbReference type="NCBI Taxonomy" id="454284"/>
    <lineage>
        <taxon>Eukaryota</taxon>
        <taxon>Fungi</taxon>
        <taxon>Dikarya</taxon>
        <taxon>Ascomycota</taxon>
        <taxon>Pezizomycotina</taxon>
        <taxon>Eurotiomycetes</taxon>
        <taxon>Eurotiomycetidae</taxon>
        <taxon>Onygenales</taxon>
        <taxon>Onygenaceae</taxon>
        <taxon>Coccidioides</taxon>
    </lineage>
</organism>
<protein>
    <submittedName>
        <fullName evidence="2">Uncharacterized protein</fullName>
    </submittedName>
</protein>
<dbReference type="Proteomes" id="UP000054567">
    <property type="component" value="Unassembled WGS sequence"/>
</dbReference>
<name>A0A0J6FAW3_COCPO</name>
<reference evidence="3" key="2">
    <citation type="journal article" date="2009" name="Genome Res.">
        <title>Comparative genomic analyses of the human fungal pathogens Coccidioides and their relatives.</title>
        <authorList>
            <person name="Sharpton T.J."/>
            <person name="Stajich J.E."/>
            <person name="Rounsley S.D."/>
            <person name="Gardner M.J."/>
            <person name="Wortman J.R."/>
            <person name="Jordar V.S."/>
            <person name="Maiti R."/>
            <person name="Kodira C.D."/>
            <person name="Neafsey D.E."/>
            <person name="Zeng Q."/>
            <person name="Hung C.-Y."/>
            <person name="McMahan C."/>
            <person name="Muszewska A."/>
            <person name="Grynberg M."/>
            <person name="Mandel M.A."/>
            <person name="Kellner E.M."/>
            <person name="Barker B.M."/>
            <person name="Galgiani J.N."/>
            <person name="Orbach M.J."/>
            <person name="Kirkland T.N."/>
            <person name="Cole G.T."/>
            <person name="Henn M.R."/>
            <person name="Birren B.W."/>
            <person name="Taylor J.W."/>
        </authorList>
    </citation>
    <scope>NUCLEOTIDE SEQUENCE [LARGE SCALE GENOMIC DNA]</scope>
    <source>
        <strain evidence="3">RMSCC 3488</strain>
    </source>
</reference>